<dbReference type="PANTHER" id="PTHR23020:SF41">
    <property type="entry name" value="AMINOGLYCOSIDE PHOSPHOTRANSFERASE DOMAIN-CONTAINING PROTEIN"/>
    <property type="match status" value="1"/>
</dbReference>
<dbReference type="InterPro" id="IPR052961">
    <property type="entry name" value="Oxido-Kinase-like_Enzymes"/>
</dbReference>
<dbReference type="Pfam" id="PF02958">
    <property type="entry name" value="EcKL"/>
    <property type="match status" value="1"/>
</dbReference>
<dbReference type="SUPFAM" id="SSF56112">
    <property type="entry name" value="Protein kinase-like (PK-like)"/>
    <property type="match status" value="1"/>
</dbReference>
<organism evidence="2">
    <name type="scientific">Perkinsus marinus (strain ATCC 50983 / TXsc)</name>
    <dbReference type="NCBI Taxonomy" id="423536"/>
    <lineage>
        <taxon>Eukaryota</taxon>
        <taxon>Sar</taxon>
        <taxon>Alveolata</taxon>
        <taxon>Perkinsozoa</taxon>
        <taxon>Perkinsea</taxon>
        <taxon>Perkinsida</taxon>
        <taxon>Perkinsidae</taxon>
        <taxon>Perkinsus</taxon>
    </lineage>
</organism>
<sequence>MSILSSITLKLCDWLAALREAATSWDVYVKLVYIKYWVVIKLDLLRIQFERKILLRPATEHVVKALRSCGMRPAADDSALSGGYVGAVRKVKIEASQSDGHPDSVVVKSIPETFGARMFAGMFGSAQREARFYVEIASSLPVPIPKVYLSKWSRARGSELIIMQNVGDGLLAEELKKCKDPQKLVEESFKVAARFHAKYWGATPSTLTQTLLGQYSWLKNWDYVQGQHEAMFTYYKGIVAGMWSKVKRAISTGKAGDRKYTAEWEKCLVVFIDNAIEYSTWEAYQKSLREHKHPLTLVHGDYHAGNQLWDAEAEKLYTVDWPEASVGEGPADIAQFIVSNVKTDDRRKVEEELIHVYWDELGRHGVDHSSYTLAMCREAYVRGGIDRWVQLLILMAVCGVDYPHILPDSFMQYFIDQVNDFIVDHKDEYEEPYILATTYDAPW</sequence>
<reference evidence="1 2" key="1">
    <citation type="submission" date="2008-07" db="EMBL/GenBank/DDBJ databases">
        <authorList>
            <person name="El-Sayed N."/>
            <person name="Caler E."/>
            <person name="Inman J."/>
            <person name="Amedeo P."/>
            <person name="Hass B."/>
            <person name="Wortman J."/>
        </authorList>
    </citation>
    <scope>NUCLEOTIDE SEQUENCE [LARGE SCALE GENOMIC DNA]</scope>
    <source>
        <strain evidence="2">ATCC 50983 / TXsc</strain>
    </source>
</reference>
<dbReference type="InParanoid" id="C5LX87"/>
<dbReference type="Gene3D" id="3.90.1200.10">
    <property type="match status" value="1"/>
</dbReference>
<dbReference type="GeneID" id="9062344"/>
<dbReference type="EMBL" id="GG686414">
    <property type="protein sequence ID" value="EEQ98636.1"/>
    <property type="molecule type" value="Genomic_DNA"/>
</dbReference>
<dbReference type="OMA" id="SELAVWH"/>
<dbReference type="RefSeq" id="XP_002765919.1">
    <property type="nucleotide sequence ID" value="XM_002765873.1"/>
</dbReference>
<dbReference type="InterPro" id="IPR011009">
    <property type="entry name" value="Kinase-like_dom_sf"/>
</dbReference>
<dbReference type="InterPro" id="IPR004119">
    <property type="entry name" value="EcKL"/>
</dbReference>
<dbReference type="PANTHER" id="PTHR23020">
    <property type="entry name" value="UNCHARACTERIZED NUCLEAR HORMONE RECEPTOR-RELATED"/>
    <property type="match status" value="1"/>
</dbReference>
<dbReference type="Proteomes" id="UP000007800">
    <property type="component" value="Unassembled WGS sequence"/>
</dbReference>
<gene>
    <name evidence="1" type="ORF">Pmar_PMAR016870</name>
</gene>
<evidence type="ECO:0008006" key="3">
    <source>
        <dbReference type="Google" id="ProtNLM"/>
    </source>
</evidence>
<evidence type="ECO:0000313" key="2">
    <source>
        <dbReference type="Proteomes" id="UP000007800"/>
    </source>
</evidence>
<protein>
    <recommendedName>
        <fullName evidence="3">Aminoglycoside phosphotransferase domain-containing protein</fullName>
    </recommendedName>
</protein>
<proteinExistence type="predicted"/>
<evidence type="ECO:0000313" key="1">
    <source>
        <dbReference type="EMBL" id="EEQ98636.1"/>
    </source>
</evidence>
<accession>C5LX87</accession>
<keyword evidence="2" id="KW-1185">Reference proteome</keyword>
<dbReference type="AlphaFoldDB" id="C5LX87"/>
<dbReference type="OrthoDB" id="191037at2759"/>
<name>C5LX87_PERM5</name>